<name>A0A1F5YHJ9_9BACT</name>
<evidence type="ECO:0000256" key="8">
    <source>
        <dbReference type="RuleBase" id="RU000673"/>
    </source>
</evidence>
<dbReference type="GO" id="GO:0005737">
    <property type="term" value="C:cytoplasm"/>
    <property type="evidence" value="ECO:0007669"/>
    <property type="project" value="UniProtKB-SubCell"/>
</dbReference>
<evidence type="ECO:0000256" key="2">
    <source>
        <dbReference type="ARBA" id="ARBA00022555"/>
    </source>
</evidence>
<dbReference type="PANTHER" id="PTHR17224:SF1">
    <property type="entry name" value="PEPTIDYL-TRNA HYDROLASE"/>
    <property type="match status" value="1"/>
</dbReference>
<dbReference type="HAMAP" id="MF_00083">
    <property type="entry name" value="Pept_tRNA_hydro_bact"/>
    <property type="match status" value="1"/>
</dbReference>
<dbReference type="InterPro" id="IPR001328">
    <property type="entry name" value="Pept_tRNA_hydro"/>
</dbReference>
<dbReference type="PANTHER" id="PTHR17224">
    <property type="entry name" value="PEPTIDYL-TRNA HYDROLASE"/>
    <property type="match status" value="1"/>
</dbReference>
<organism evidence="10 11">
    <name type="scientific">Candidatus Gottesmanbacteria bacterium RBG_16_38_7b</name>
    <dbReference type="NCBI Taxonomy" id="1798372"/>
    <lineage>
        <taxon>Bacteria</taxon>
        <taxon>Candidatus Gottesmaniibacteriota</taxon>
    </lineage>
</organism>
<comment type="catalytic activity">
    <reaction evidence="7 8">
        <text>an N-acyl-L-alpha-aminoacyl-tRNA + H2O = an N-acyl-L-amino acid + a tRNA + H(+)</text>
        <dbReference type="Rhea" id="RHEA:54448"/>
        <dbReference type="Rhea" id="RHEA-COMP:10123"/>
        <dbReference type="Rhea" id="RHEA-COMP:13883"/>
        <dbReference type="ChEBI" id="CHEBI:15377"/>
        <dbReference type="ChEBI" id="CHEBI:15378"/>
        <dbReference type="ChEBI" id="CHEBI:59874"/>
        <dbReference type="ChEBI" id="CHEBI:78442"/>
        <dbReference type="ChEBI" id="CHEBI:138191"/>
        <dbReference type="EC" id="3.1.1.29"/>
    </reaction>
</comment>
<evidence type="ECO:0000256" key="5">
    <source>
        <dbReference type="ARBA" id="ARBA00038063"/>
    </source>
</evidence>
<evidence type="ECO:0000256" key="7">
    <source>
        <dbReference type="HAMAP-Rule" id="MF_00083"/>
    </source>
</evidence>
<dbReference type="GO" id="GO:0000049">
    <property type="term" value="F:tRNA binding"/>
    <property type="evidence" value="ECO:0007669"/>
    <property type="project" value="UniProtKB-UniRule"/>
</dbReference>
<evidence type="ECO:0000313" key="11">
    <source>
        <dbReference type="Proteomes" id="UP000177396"/>
    </source>
</evidence>
<dbReference type="GO" id="GO:0006515">
    <property type="term" value="P:protein quality control for misfolded or incompletely synthesized proteins"/>
    <property type="evidence" value="ECO:0007669"/>
    <property type="project" value="UniProtKB-UniRule"/>
</dbReference>
<dbReference type="EC" id="3.1.1.29" evidence="1 7"/>
<dbReference type="PROSITE" id="PS01195">
    <property type="entry name" value="PEPT_TRNA_HYDROL_1"/>
    <property type="match status" value="1"/>
</dbReference>
<comment type="function">
    <text evidence="7">Catalyzes the release of premature peptidyl moieties from peptidyl-tRNA molecules trapped in stalled 50S ribosomal subunits, and thus maintains levels of free tRNAs and 50S ribosomes.</text>
</comment>
<evidence type="ECO:0000256" key="1">
    <source>
        <dbReference type="ARBA" id="ARBA00013260"/>
    </source>
</evidence>
<evidence type="ECO:0000313" key="10">
    <source>
        <dbReference type="EMBL" id="OGF99629.1"/>
    </source>
</evidence>
<dbReference type="FunFam" id="3.40.50.1470:FF:000001">
    <property type="entry name" value="Peptidyl-tRNA hydrolase"/>
    <property type="match status" value="1"/>
</dbReference>
<dbReference type="Gene3D" id="3.40.50.1470">
    <property type="entry name" value="Peptidyl-tRNA hydrolase"/>
    <property type="match status" value="1"/>
</dbReference>
<accession>A0A1F5YHJ9</accession>
<dbReference type="InterPro" id="IPR036416">
    <property type="entry name" value="Pept_tRNA_hydro_sf"/>
</dbReference>
<feature type="site" description="Stabilizes the basic form of H active site to accept a proton" evidence="7">
    <location>
        <position position="95"/>
    </location>
</feature>
<gene>
    <name evidence="7" type="primary">pth</name>
    <name evidence="10" type="ORF">A2153_03660</name>
</gene>
<keyword evidence="7" id="KW-0963">Cytoplasm</keyword>
<feature type="binding site" evidence="7">
    <location>
        <position position="68"/>
    </location>
    <ligand>
        <name>tRNA</name>
        <dbReference type="ChEBI" id="CHEBI:17843"/>
    </ligand>
</feature>
<keyword evidence="2 7" id="KW-0820">tRNA-binding</keyword>
<dbReference type="AlphaFoldDB" id="A0A1F5YHJ9"/>
<feature type="binding site" evidence="7">
    <location>
        <position position="70"/>
    </location>
    <ligand>
        <name>tRNA</name>
        <dbReference type="ChEBI" id="CHEBI:17843"/>
    </ligand>
</feature>
<evidence type="ECO:0000256" key="3">
    <source>
        <dbReference type="ARBA" id="ARBA00022801"/>
    </source>
</evidence>
<comment type="subcellular location">
    <subcellularLocation>
        <location evidence="7">Cytoplasm</location>
    </subcellularLocation>
</comment>
<comment type="caution">
    <text evidence="10">The sequence shown here is derived from an EMBL/GenBank/DDBJ whole genome shotgun (WGS) entry which is preliminary data.</text>
</comment>
<feature type="site" description="Discriminates between blocked and unblocked aminoacyl-tRNA" evidence="7">
    <location>
        <position position="9"/>
    </location>
</feature>
<comment type="subunit">
    <text evidence="7">Monomer.</text>
</comment>
<feature type="binding site" evidence="7">
    <location>
        <position position="116"/>
    </location>
    <ligand>
        <name>tRNA</name>
        <dbReference type="ChEBI" id="CHEBI:17843"/>
    </ligand>
</feature>
<comment type="similarity">
    <text evidence="5 7 9">Belongs to the PTH family.</text>
</comment>
<dbReference type="GO" id="GO:0072344">
    <property type="term" value="P:rescue of stalled ribosome"/>
    <property type="evidence" value="ECO:0007669"/>
    <property type="project" value="UniProtKB-UniRule"/>
</dbReference>
<dbReference type="InterPro" id="IPR018171">
    <property type="entry name" value="Pept_tRNA_hydro_CS"/>
</dbReference>
<proteinExistence type="inferred from homology"/>
<keyword evidence="4 7" id="KW-0694">RNA-binding</keyword>
<feature type="binding site" evidence="7">
    <location>
        <position position="14"/>
    </location>
    <ligand>
        <name>tRNA</name>
        <dbReference type="ChEBI" id="CHEBI:17843"/>
    </ligand>
</feature>
<dbReference type="EMBL" id="MFJB01000055">
    <property type="protein sequence ID" value="OGF99629.1"/>
    <property type="molecule type" value="Genomic_DNA"/>
</dbReference>
<dbReference type="CDD" id="cd00462">
    <property type="entry name" value="PTH"/>
    <property type="match status" value="1"/>
</dbReference>
<sequence>MIIIVGLGNPDIKYHYNRHNIGFMVIEKLVKELLPVDKSEKGWEGNKKFTAEICRVNDSLILVKPHTYMNRSGIAVKALCDFYKIKVTDLWVIHDDIDLPLGKIRIRRGGSSGGHNGVESIIANFHSADFIRFRLGIGRGKLDTKKTTDINLSRQGIEKFVLSPFKDSEAGDVKKMIKNTVKAIVSALSKGIDQTMNRYN</sequence>
<keyword evidence="3 7" id="KW-0378">Hydrolase</keyword>
<dbReference type="Proteomes" id="UP000177396">
    <property type="component" value="Unassembled WGS sequence"/>
</dbReference>
<evidence type="ECO:0000256" key="4">
    <source>
        <dbReference type="ARBA" id="ARBA00022884"/>
    </source>
</evidence>
<evidence type="ECO:0000256" key="9">
    <source>
        <dbReference type="RuleBase" id="RU004320"/>
    </source>
</evidence>
<dbReference type="GO" id="GO:0004045">
    <property type="term" value="F:peptidyl-tRNA hydrolase activity"/>
    <property type="evidence" value="ECO:0007669"/>
    <property type="project" value="UniProtKB-UniRule"/>
</dbReference>
<reference evidence="10 11" key="1">
    <citation type="journal article" date="2016" name="Nat. Commun.">
        <title>Thousands of microbial genomes shed light on interconnected biogeochemical processes in an aquifer system.</title>
        <authorList>
            <person name="Anantharaman K."/>
            <person name="Brown C.T."/>
            <person name="Hug L.A."/>
            <person name="Sharon I."/>
            <person name="Castelle C.J."/>
            <person name="Probst A.J."/>
            <person name="Thomas B.C."/>
            <person name="Singh A."/>
            <person name="Wilkins M.J."/>
            <person name="Karaoz U."/>
            <person name="Brodie E.L."/>
            <person name="Williams K.H."/>
            <person name="Hubbard S.S."/>
            <person name="Banfield J.F."/>
        </authorList>
    </citation>
    <scope>NUCLEOTIDE SEQUENCE [LARGE SCALE GENOMIC DNA]</scope>
</reference>
<feature type="active site" description="Proton acceptor" evidence="7">
    <location>
        <position position="19"/>
    </location>
</feature>
<dbReference type="Pfam" id="PF01195">
    <property type="entry name" value="Pept_tRNA_hydro"/>
    <property type="match status" value="1"/>
</dbReference>
<comment type="function">
    <text evidence="7">Hydrolyzes ribosome-free peptidyl-tRNAs (with 1 or more amino acids incorporated), which drop off the ribosome during protein synthesis, or as a result of ribosome stalling.</text>
</comment>
<evidence type="ECO:0000256" key="6">
    <source>
        <dbReference type="ARBA" id="ARBA00050038"/>
    </source>
</evidence>
<protein>
    <recommendedName>
        <fullName evidence="6 7">Peptidyl-tRNA hydrolase</fullName>
        <shortName evidence="7">Pth</shortName>
        <ecNumber evidence="1 7">3.1.1.29</ecNumber>
    </recommendedName>
</protein>
<dbReference type="SUPFAM" id="SSF53178">
    <property type="entry name" value="Peptidyl-tRNA hydrolase-like"/>
    <property type="match status" value="1"/>
</dbReference>
<dbReference type="NCBIfam" id="TIGR00447">
    <property type="entry name" value="pth"/>
    <property type="match status" value="1"/>
</dbReference>